<evidence type="ECO:0000313" key="2">
    <source>
        <dbReference type="EMBL" id="MFD1131306.1"/>
    </source>
</evidence>
<keyword evidence="1" id="KW-0812">Transmembrane</keyword>
<feature type="transmembrane region" description="Helical" evidence="1">
    <location>
        <begin position="6"/>
        <end position="23"/>
    </location>
</feature>
<gene>
    <name evidence="2" type="ORF">ACFQ3J_24605</name>
</gene>
<keyword evidence="3" id="KW-1185">Reference proteome</keyword>
<protein>
    <submittedName>
        <fullName evidence="2">Uncharacterized protein</fullName>
    </submittedName>
</protein>
<accession>A0ABW3Q756</accession>
<evidence type="ECO:0000256" key="1">
    <source>
        <dbReference type="SAM" id="Phobius"/>
    </source>
</evidence>
<proteinExistence type="predicted"/>
<comment type="caution">
    <text evidence="2">The sequence shown here is derived from an EMBL/GenBank/DDBJ whole genome shotgun (WGS) entry which is preliminary data.</text>
</comment>
<dbReference type="EMBL" id="JBHTKX010000008">
    <property type="protein sequence ID" value="MFD1131306.1"/>
    <property type="molecule type" value="Genomic_DNA"/>
</dbReference>
<name>A0ABW3Q756_9BACL</name>
<sequence length="51" mass="5883">MIEFIKTYYIEIAAVIVGLYLFLKVKRVLRKILGIILSLAVIARLITLYTI</sequence>
<dbReference type="Proteomes" id="UP001597169">
    <property type="component" value="Unassembled WGS sequence"/>
</dbReference>
<reference evidence="3" key="1">
    <citation type="journal article" date="2019" name="Int. J. Syst. Evol. Microbiol.">
        <title>The Global Catalogue of Microorganisms (GCM) 10K type strain sequencing project: providing services to taxonomists for standard genome sequencing and annotation.</title>
        <authorList>
            <consortium name="The Broad Institute Genomics Platform"/>
            <consortium name="The Broad Institute Genome Sequencing Center for Infectious Disease"/>
            <person name="Wu L."/>
            <person name="Ma J."/>
        </authorList>
    </citation>
    <scope>NUCLEOTIDE SEQUENCE [LARGE SCALE GENOMIC DNA]</scope>
    <source>
        <strain evidence="3">CCUG 53519</strain>
    </source>
</reference>
<feature type="transmembrane region" description="Helical" evidence="1">
    <location>
        <begin position="32"/>
        <end position="50"/>
    </location>
</feature>
<evidence type="ECO:0000313" key="3">
    <source>
        <dbReference type="Proteomes" id="UP001597169"/>
    </source>
</evidence>
<keyword evidence="1" id="KW-0472">Membrane</keyword>
<dbReference type="RefSeq" id="WP_170862568.1">
    <property type="nucleotide sequence ID" value="NZ_JBHTKX010000008.1"/>
</dbReference>
<keyword evidence="1" id="KW-1133">Transmembrane helix</keyword>
<organism evidence="2 3">
    <name type="scientific">Paenibacillus provencensis</name>
    <dbReference type="NCBI Taxonomy" id="441151"/>
    <lineage>
        <taxon>Bacteria</taxon>
        <taxon>Bacillati</taxon>
        <taxon>Bacillota</taxon>
        <taxon>Bacilli</taxon>
        <taxon>Bacillales</taxon>
        <taxon>Paenibacillaceae</taxon>
        <taxon>Paenibacillus</taxon>
    </lineage>
</organism>